<sequence>MHESQTPRPDPNADRISCDDKSRKIGDDKIGPAVAMEDLIKSGDARNVSPFAHPFSRSRSLDHVAHRSPVGCLQAFASHPQYKIANSEKSLQTQGNRPPRSTAQSRLSAA</sequence>
<name>A0A0E9NNH8_SAICN</name>
<comment type="caution">
    <text evidence="2">The sequence shown here is derived from an EMBL/GenBank/DDBJ whole genome shotgun (WGS) entry which is preliminary data.</text>
</comment>
<organism evidence="2 3">
    <name type="scientific">Saitoella complicata (strain BCRC 22490 / CBS 7301 / JCM 7358 / NBRC 10748 / NRRL Y-17804)</name>
    <dbReference type="NCBI Taxonomy" id="698492"/>
    <lineage>
        <taxon>Eukaryota</taxon>
        <taxon>Fungi</taxon>
        <taxon>Dikarya</taxon>
        <taxon>Ascomycota</taxon>
        <taxon>Taphrinomycotina</taxon>
        <taxon>Taphrinomycotina incertae sedis</taxon>
        <taxon>Saitoella</taxon>
    </lineage>
</organism>
<reference evidence="2 3" key="3">
    <citation type="journal article" date="2015" name="Genome Announc.">
        <title>Draft Genome Sequence of the Archiascomycetous Yeast Saitoella complicata.</title>
        <authorList>
            <person name="Yamauchi K."/>
            <person name="Kondo S."/>
            <person name="Hamamoto M."/>
            <person name="Takahashi Y."/>
            <person name="Ogura Y."/>
            <person name="Hayashi T."/>
            <person name="Nishida H."/>
        </authorList>
    </citation>
    <scope>NUCLEOTIDE SEQUENCE [LARGE SCALE GENOMIC DNA]</scope>
    <source>
        <strain evidence="2 3">NRRL Y-17804</strain>
    </source>
</reference>
<protein>
    <submittedName>
        <fullName evidence="2">Uncharacterized protein</fullName>
    </submittedName>
</protein>
<proteinExistence type="predicted"/>
<dbReference type="EMBL" id="BACD03000039">
    <property type="protein sequence ID" value="GAO50975.1"/>
    <property type="molecule type" value="Genomic_DNA"/>
</dbReference>
<dbReference type="Proteomes" id="UP000033140">
    <property type="component" value="Unassembled WGS sequence"/>
</dbReference>
<reference evidence="2 3" key="1">
    <citation type="journal article" date="2011" name="J. Gen. Appl. Microbiol.">
        <title>Draft genome sequencing of the enigmatic yeast Saitoella complicata.</title>
        <authorList>
            <person name="Nishida H."/>
            <person name="Hamamoto M."/>
            <person name="Sugiyama J."/>
        </authorList>
    </citation>
    <scope>NUCLEOTIDE SEQUENCE [LARGE SCALE GENOMIC DNA]</scope>
    <source>
        <strain evidence="2 3">NRRL Y-17804</strain>
    </source>
</reference>
<dbReference type="AlphaFoldDB" id="A0A0E9NNH8"/>
<gene>
    <name evidence="2" type="ORF">G7K_5091-t1</name>
</gene>
<evidence type="ECO:0000256" key="1">
    <source>
        <dbReference type="SAM" id="MobiDB-lite"/>
    </source>
</evidence>
<reference evidence="2 3" key="2">
    <citation type="journal article" date="2014" name="J. Gen. Appl. Microbiol.">
        <title>The early diverging ascomycetous budding yeast Saitoella complicata has three histone deacetylases belonging to the Clr6, Hos2, and Rpd3 lineages.</title>
        <authorList>
            <person name="Nishida H."/>
            <person name="Matsumoto T."/>
            <person name="Kondo S."/>
            <person name="Hamamoto M."/>
            <person name="Yoshikawa H."/>
        </authorList>
    </citation>
    <scope>NUCLEOTIDE SEQUENCE [LARGE SCALE GENOMIC DNA]</scope>
    <source>
        <strain evidence="2 3">NRRL Y-17804</strain>
    </source>
</reference>
<feature type="region of interest" description="Disordered" evidence="1">
    <location>
        <begin position="1"/>
        <end position="30"/>
    </location>
</feature>
<feature type="compositionally biased region" description="Polar residues" evidence="1">
    <location>
        <begin position="87"/>
        <end position="110"/>
    </location>
</feature>
<evidence type="ECO:0000313" key="3">
    <source>
        <dbReference type="Proteomes" id="UP000033140"/>
    </source>
</evidence>
<evidence type="ECO:0000313" key="2">
    <source>
        <dbReference type="EMBL" id="GAO50975.1"/>
    </source>
</evidence>
<keyword evidence="3" id="KW-1185">Reference proteome</keyword>
<feature type="region of interest" description="Disordered" evidence="1">
    <location>
        <begin position="84"/>
        <end position="110"/>
    </location>
</feature>
<accession>A0A0E9NNH8</accession>